<evidence type="ECO:0000259" key="5">
    <source>
        <dbReference type="Pfam" id="PF00389"/>
    </source>
</evidence>
<evidence type="ECO:0000256" key="4">
    <source>
        <dbReference type="RuleBase" id="RU003719"/>
    </source>
</evidence>
<dbReference type="FunFam" id="3.40.50.720:FF:000213">
    <property type="entry name" value="Putative 2-hydroxyacid dehydrogenase"/>
    <property type="match status" value="1"/>
</dbReference>
<dbReference type="SUPFAM" id="SSF52283">
    <property type="entry name" value="Formate/glycerate dehydrogenase catalytic domain-like"/>
    <property type="match status" value="1"/>
</dbReference>
<dbReference type="Pfam" id="PF02826">
    <property type="entry name" value="2-Hacid_dh_C"/>
    <property type="match status" value="1"/>
</dbReference>
<organism evidence="7 8">
    <name type="scientific">Lithospermum erythrorhizon</name>
    <name type="common">Purple gromwell</name>
    <name type="synonym">Lithospermum officinale var. erythrorhizon</name>
    <dbReference type="NCBI Taxonomy" id="34254"/>
    <lineage>
        <taxon>Eukaryota</taxon>
        <taxon>Viridiplantae</taxon>
        <taxon>Streptophyta</taxon>
        <taxon>Embryophyta</taxon>
        <taxon>Tracheophyta</taxon>
        <taxon>Spermatophyta</taxon>
        <taxon>Magnoliopsida</taxon>
        <taxon>eudicotyledons</taxon>
        <taxon>Gunneridae</taxon>
        <taxon>Pentapetalae</taxon>
        <taxon>asterids</taxon>
        <taxon>lamiids</taxon>
        <taxon>Boraginales</taxon>
        <taxon>Boraginaceae</taxon>
        <taxon>Boraginoideae</taxon>
        <taxon>Lithospermeae</taxon>
        <taxon>Lithospermum</taxon>
    </lineage>
</organism>
<dbReference type="Pfam" id="PF00389">
    <property type="entry name" value="2-Hacid_dh"/>
    <property type="match status" value="1"/>
</dbReference>
<keyword evidence="1" id="KW-0521">NADP</keyword>
<keyword evidence="3" id="KW-0520">NAD</keyword>
<protein>
    <submittedName>
        <fullName evidence="7">Dehydrogenase</fullName>
    </submittedName>
</protein>
<dbReference type="InterPro" id="IPR006139">
    <property type="entry name" value="D-isomer_2_OHA_DH_cat_dom"/>
</dbReference>
<name>A0AAV3RQ00_LITER</name>
<feature type="domain" description="D-isomer specific 2-hydroxyacid dehydrogenase catalytic" evidence="5">
    <location>
        <begin position="42"/>
        <end position="325"/>
    </location>
</feature>
<dbReference type="InterPro" id="IPR050223">
    <property type="entry name" value="D-isomer_2-hydroxyacid_DH"/>
</dbReference>
<dbReference type="InterPro" id="IPR036291">
    <property type="entry name" value="NAD(P)-bd_dom_sf"/>
</dbReference>
<feature type="domain" description="D-isomer specific 2-hydroxyacid dehydrogenase NAD-binding" evidence="6">
    <location>
        <begin position="121"/>
        <end position="294"/>
    </location>
</feature>
<sequence length="332" mass="36799">MPTQNNQQEKELPQVLILRTTFVFQLYEKEFHKKFKVLKAWESPLPIESFIESEAQNVEAIFCSGLTPITKDIISQLPLLKIVVTESTGLEHIDMGECKRKGIAVTYAGSVYAEDVADMAIGLVIDVLRKISMADRFIRNGLWPSGVQFPMGSKVGGKRVGIVGLGNIGLMIARRLEGFGCTISYNSRKKKGSTPYKFYTDVVEMASDNDVLIVCCSLTEQTRHIINNEVLRALGKDGVLINVGRGAIINEDDLVECLIEGEIAGVGLDVFEHEPNVPKQLFTMENVVMTPHRAAFTKEGFFDVFQLVMGNLEAFFSDKPLLTPVPVPIANE</sequence>
<evidence type="ECO:0000313" key="8">
    <source>
        <dbReference type="Proteomes" id="UP001454036"/>
    </source>
</evidence>
<dbReference type="GO" id="GO:0051287">
    <property type="term" value="F:NAD binding"/>
    <property type="evidence" value="ECO:0007669"/>
    <property type="project" value="InterPro"/>
</dbReference>
<keyword evidence="2 4" id="KW-0560">Oxidoreductase</keyword>
<evidence type="ECO:0000259" key="6">
    <source>
        <dbReference type="Pfam" id="PF02826"/>
    </source>
</evidence>
<comment type="caution">
    <text evidence="7">The sequence shown here is derived from an EMBL/GenBank/DDBJ whole genome shotgun (WGS) entry which is preliminary data.</text>
</comment>
<dbReference type="GO" id="GO:0016618">
    <property type="term" value="F:hydroxypyruvate reductase [NAD(P)H] activity"/>
    <property type="evidence" value="ECO:0007669"/>
    <property type="project" value="TreeGrafter"/>
</dbReference>
<evidence type="ECO:0000256" key="3">
    <source>
        <dbReference type="ARBA" id="ARBA00023027"/>
    </source>
</evidence>
<gene>
    <name evidence="7" type="ORF">LIER_31151</name>
</gene>
<dbReference type="AlphaFoldDB" id="A0AAV3RQ00"/>
<evidence type="ECO:0000256" key="2">
    <source>
        <dbReference type="ARBA" id="ARBA00023002"/>
    </source>
</evidence>
<dbReference type="PANTHER" id="PTHR10996">
    <property type="entry name" value="2-HYDROXYACID DEHYDROGENASE-RELATED"/>
    <property type="match status" value="1"/>
</dbReference>
<dbReference type="InterPro" id="IPR006140">
    <property type="entry name" value="D-isomer_DH_NAD-bd"/>
</dbReference>
<dbReference type="SUPFAM" id="SSF51735">
    <property type="entry name" value="NAD(P)-binding Rossmann-fold domains"/>
    <property type="match status" value="1"/>
</dbReference>
<comment type="similarity">
    <text evidence="4">Belongs to the D-isomer specific 2-hydroxyacid dehydrogenase family.</text>
</comment>
<dbReference type="GO" id="GO:0030267">
    <property type="term" value="F:glyoxylate reductase (NADPH) activity"/>
    <property type="evidence" value="ECO:0007669"/>
    <property type="project" value="TreeGrafter"/>
</dbReference>
<proteinExistence type="inferred from homology"/>
<dbReference type="Gene3D" id="3.40.50.720">
    <property type="entry name" value="NAD(P)-binding Rossmann-like Domain"/>
    <property type="match status" value="2"/>
</dbReference>
<dbReference type="EMBL" id="BAABME010011469">
    <property type="protein sequence ID" value="GAA0183801.1"/>
    <property type="molecule type" value="Genomic_DNA"/>
</dbReference>
<dbReference type="Proteomes" id="UP001454036">
    <property type="component" value="Unassembled WGS sequence"/>
</dbReference>
<dbReference type="GO" id="GO:0005829">
    <property type="term" value="C:cytosol"/>
    <property type="evidence" value="ECO:0007669"/>
    <property type="project" value="TreeGrafter"/>
</dbReference>
<reference evidence="7 8" key="1">
    <citation type="submission" date="2024-01" db="EMBL/GenBank/DDBJ databases">
        <title>The complete chloroplast genome sequence of Lithospermum erythrorhizon: insights into the phylogenetic relationship among Boraginaceae species and the maternal lineages of purple gromwells.</title>
        <authorList>
            <person name="Okada T."/>
            <person name="Watanabe K."/>
        </authorList>
    </citation>
    <scope>NUCLEOTIDE SEQUENCE [LARGE SCALE GENOMIC DNA]</scope>
</reference>
<accession>A0AAV3RQ00</accession>
<evidence type="ECO:0000256" key="1">
    <source>
        <dbReference type="ARBA" id="ARBA00022857"/>
    </source>
</evidence>
<dbReference type="PANTHER" id="PTHR10996:SF179">
    <property type="entry name" value="D-ISOMER SPECIFIC 2-HYDROXYACID DEHYDROGENASE FAMILY PROTEIN-RELATED"/>
    <property type="match status" value="1"/>
</dbReference>
<evidence type="ECO:0000313" key="7">
    <source>
        <dbReference type="EMBL" id="GAA0183801.1"/>
    </source>
</evidence>
<keyword evidence="8" id="KW-1185">Reference proteome</keyword>
<dbReference type="CDD" id="cd12156">
    <property type="entry name" value="HPPR"/>
    <property type="match status" value="1"/>
</dbReference>